<evidence type="ECO:0000256" key="2">
    <source>
        <dbReference type="ARBA" id="ARBA00022630"/>
    </source>
</evidence>
<dbReference type="SUPFAM" id="SSF51905">
    <property type="entry name" value="FAD/NAD(P)-binding domain"/>
    <property type="match status" value="1"/>
</dbReference>
<dbReference type="PANTHER" id="PTHR43004">
    <property type="entry name" value="TRK SYSTEM POTASSIUM UPTAKE PROTEIN"/>
    <property type="match status" value="1"/>
</dbReference>
<dbReference type="Pfam" id="PF01494">
    <property type="entry name" value="FAD_binding_3"/>
    <property type="match status" value="1"/>
</dbReference>
<dbReference type="GO" id="GO:0071949">
    <property type="term" value="F:FAD binding"/>
    <property type="evidence" value="ECO:0007669"/>
    <property type="project" value="InterPro"/>
</dbReference>
<evidence type="ECO:0000256" key="5">
    <source>
        <dbReference type="SAM" id="MobiDB-lite"/>
    </source>
</evidence>
<dbReference type="Gene3D" id="3.40.30.20">
    <property type="match status" value="1"/>
</dbReference>
<feature type="region of interest" description="Disordered" evidence="5">
    <location>
        <begin position="1"/>
        <end position="23"/>
    </location>
</feature>
<protein>
    <recommendedName>
        <fullName evidence="10">FAD-binding domain-containing protein</fullName>
    </recommendedName>
</protein>
<evidence type="ECO:0008006" key="10">
    <source>
        <dbReference type="Google" id="ProtNLM"/>
    </source>
</evidence>
<dbReference type="SUPFAM" id="SSF54373">
    <property type="entry name" value="FAD-linked reductases, C-terminal domain"/>
    <property type="match status" value="1"/>
</dbReference>
<evidence type="ECO:0000256" key="1">
    <source>
        <dbReference type="ARBA" id="ARBA00007801"/>
    </source>
</evidence>
<dbReference type="Gene3D" id="3.30.9.10">
    <property type="entry name" value="D-Amino Acid Oxidase, subunit A, domain 2"/>
    <property type="match status" value="1"/>
</dbReference>
<keyword evidence="9" id="KW-1185">Reference proteome</keyword>
<accession>A0AAN7T0J7</accession>
<dbReference type="InterPro" id="IPR036249">
    <property type="entry name" value="Thioredoxin-like_sf"/>
</dbReference>
<dbReference type="InterPro" id="IPR012941">
    <property type="entry name" value="Phe_hydrox_C_dim_dom"/>
</dbReference>
<dbReference type="InterPro" id="IPR036188">
    <property type="entry name" value="FAD/NAD-bd_sf"/>
</dbReference>
<name>A0AAN7T0J7_9EURO</name>
<dbReference type="PANTHER" id="PTHR43004:SF5">
    <property type="entry name" value="FAD-BINDING DOMAIN-CONTAINING PROTEIN"/>
    <property type="match status" value="1"/>
</dbReference>
<dbReference type="GO" id="GO:0016709">
    <property type="term" value="F:oxidoreductase activity, acting on paired donors, with incorporation or reduction of molecular oxygen, NAD(P)H as one donor, and incorporation of one atom of oxygen"/>
    <property type="evidence" value="ECO:0007669"/>
    <property type="project" value="UniProtKB-ARBA"/>
</dbReference>
<feature type="domain" description="FAD-binding" evidence="6">
    <location>
        <begin position="31"/>
        <end position="397"/>
    </location>
</feature>
<keyword evidence="2" id="KW-0285">Flavoprotein</keyword>
<organism evidence="8 9">
    <name type="scientific">Lithohypha guttulata</name>
    <dbReference type="NCBI Taxonomy" id="1690604"/>
    <lineage>
        <taxon>Eukaryota</taxon>
        <taxon>Fungi</taxon>
        <taxon>Dikarya</taxon>
        <taxon>Ascomycota</taxon>
        <taxon>Pezizomycotina</taxon>
        <taxon>Eurotiomycetes</taxon>
        <taxon>Chaetothyriomycetidae</taxon>
        <taxon>Chaetothyriales</taxon>
        <taxon>Trichomeriaceae</taxon>
        <taxon>Lithohypha</taxon>
    </lineage>
</organism>
<comment type="similarity">
    <text evidence="1">Belongs to the PheA/TfdB FAD monooxygenase family.</text>
</comment>
<dbReference type="Pfam" id="PF07976">
    <property type="entry name" value="Phe_hydrox_dim"/>
    <property type="match status" value="1"/>
</dbReference>
<comment type="caution">
    <text evidence="8">The sequence shown here is derived from an EMBL/GenBank/DDBJ whole genome shotgun (WGS) entry which is preliminary data.</text>
</comment>
<evidence type="ECO:0000259" key="6">
    <source>
        <dbReference type="Pfam" id="PF01494"/>
    </source>
</evidence>
<gene>
    <name evidence="8" type="ORF">LTR05_003905</name>
</gene>
<dbReference type="InterPro" id="IPR050641">
    <property type="entry name" value="RIFMO-like"/>
</dbReference>
<dbReference type="AlphaFoldDB" id="A0AAN7T0J7"/>
<dbReference type="PRINTS" id="PR00420">
    <property type="entry name" value="RNGMNOXGNASE"/>
</dbReference>
<keyword evidence="3" id="KW-0274">FAD</keyword>
<evidence type="ECO:0000256" key="3">
    <source>
        <dbReference type="ARBA" id="ARBA00022827"/>
    </source>
</evidence>
<feature type="domain" description="Phenol hydroxylase-like C-terminal dimerisation" evidence="7">
    <location>
        <begin position="573"/>
        <end position="625"/>
    </location>
</feature>
<sequence length="626" mass="69099">MADFSSETRSLTASSSSSSIPSPTTFPDIHSDVLIVGAGPVGLTLAYQLRRLSLHPAPQTSPTNALPIIVHIVERYPKPAQQMFGRAVTFWPRSMEILDQLGLADDIMQQCVAVRESSAYDKDGKEVFGRGWSFVEQTARDGDTRFGFASVLRQKFVEQIMRGHLQKYGVSVNQVSDNNDGDFDSEEDLGHEFVSMTIDNDVELGDYKIIAKVRVTRKTTTIGIESVGSRTEDKWVRIDGVLRSTTHPKSRSYGAIESPIYGNVLWIPLDHGATRIGFALNEERQKLYKELNEEAYVAEAKLAVAPIEIEYEKVDWASVYSVGQRVAKTFSAHGCVFLAGDSCHTHSSGAGQGMNAGMHDASNLGWKLALVLRGLARPELLETYDAERRPNAERLIKYDEDISVLVSGRLPASWNGDPHEDPNVALGTILQQAKGFNTGLTIGYEASFAIEAERHTNGNLGSVIQYQSTVPAAAIAGYRAPDVKLQRPAMWDEIWLQKLTPNMAVFYILVFVGSTQNYADFTELHRTFTTACTTNTADKGLDSELVLYLTILPEKPPSAFMALGSDPLGEVFYDESGSAHERYGVGAEGGLFVLRPDGWIALRVESLRDPGQVFKRVKQYFNKILV</sequence>
<keyword evidence="4" id="KW-0560">Oxidoreductase</keyword>
<reference evidence="8 9" key="1">
    <citation type="submission" date="2023-08" db="EMBL/GenBank/DDBJ databases">
        <title>Black Yeasts Isolated from many extreme environments.</title>
        <authorList>
            <person name="Coleine C."/>
            <person name="Stajich J.E."/>
            <person name="Selbmann L."/>
        </authorList>
    </citation>
    <scope>NUCLEOTIDE SEQUENCE [LARGE SCALE GENOMIC DNA]</scope>
    <source>
        <strain evidence="8 9">CCFEE 5910</strain>
    </source>
</reference>
<dbReference type="InterPro" id="IPR002938">
    <property type="entry name" value="FAD-bd"/>
</dbReference>
<dbReference type="Proteomes" id="UP001309876">
    <property type="component" value="Unassembled WGS sequence"/>
</dbReference>
<evidence type="ECO:0000313" key="8">
    <source>
        <dbReference type="EMBL" id="KAK5086737.1"/>
    </source>
</evidence>
<dbReference type="SUPFAM" id="SSF52833">
    <property type="entry name" value="Thioredoxin-like"/>
    <property type="match status" value="1"/>
</dbReference>
<dbReference type="InterPro" id="IPR038220">
    <property type="entry name" value="PHOX_C_sf"/>
</dbReference>
<dbReference type="EMBL" id="JAVRRJ010000003">
    <property type="protein sequence ID" value="KAK5086737.1"/>
    <property type="molecule type" value="Genomic_DNA"/>
</dbReference>
<proteinExistence type="inferred from homology"/>
<evidence type="ECO:0000313" key="9">
    <source>
        <dbReference type="Proteomes" id="UP001309876"/>
    </source>
</evidence>
<dbReference type="Gene3D" id="3.50.50.60">
    <property type="entry name" value="FAD/NAD(P)-binding domain"/>
    <property type="match status" value="1"/>
</dbReference>
<evidence type="ECO:0000259" key="7">
    <source>
        <dbReference type="Pfam" id="PF07976"/>
    </source>
</evidence>
<evidence type="ECO:0000256" key="4">
    <source>
        <dbReference type="ARBA" id="ARBA00023002"/>
    </source>
</evidence>